<dbReference type="HOGENOM" id="CLU_2601355_0_0_4"/>
<organism evidence="1 2">
    <name type="scientific">Kingella oralis ATCC 51147</name>
    <dbReference type="NCBI Taxonomy" id="629741"/>
    <lineage>
        <taxon>Bacteria</taxon>
        <taxon>Pseudomonadati</taxon>
        <taxon>Pseudomonadota</taxon>
        <taxon>Betaproteobacteria</taxon>
        <taxon>Neisseriales</taxon>
        <taxon>Neisseriaceae</taxon>
        <taxon>Kingella</taxon>
    </lineage>
</organism>
<evidence type="ECO:0000313" key="1">
    <source>
        <dbReference type="EMBL" id="EEP67523.1"/>
    </source>
</evidence>
<keyword evidence="2" id="KW-1185">Reference proteome</keyword>
<protein>
    <submittedName>
        <fullName evidence="1">Uncharacterized protein</fullName>
    </submittedName>
</protein>
<gene>
    <name evidence="1" type="ORF">GCWU000324_01771</name>
</gene>
<dbReference type="RefSeq" id="WP_003796430.1">
    <property type="nucleotide sequence ID" value="NZ_GG665872.1"/>
</dbReference>
<dbReference type="GeneID" id="84906222"/>
<proteinExistence type="predicted"/>
<name>C4GLB4_9NEIS</name>
<dbReference type="EMBL" id="ACJW02000003">
    <property type="protein sequence ID" value="EEP67523.1"/>
    <property type="molecule type" value="Genomic_DNA"/>
</dbReference>
<dbReference type="AlphaFoldDB" id="C4GLB4"/>
<dbReference type="Proteomes" id="UP000003009">
    <property type="component" value="Unassembled WGS sequence"/>
</dbReference>
<reference evidence="1" key="1">
    <citation type="submission" date="2009-04" db="EMBL/GenBank/DDBJ databases">
        <authorList>
            <person name="Weinstock G."/>
            <person name="Sodergren E."/>
            <person name="Clifton S."/>
            <person name="Fulton L."/>
            <person name="Fulton B."/>
            <person name="Courtney L."/>
            <person name="Fronick C."/>
            <person name="Harrison M."/>
            <person name="Strong C."/>
            <person name="Farmer C."/>
            <person name="Delahaunty K."/>
            <person name="Markovic C."/>
            <person name="Hall O."/>
            <person name="Minx P."/>
            <person name="Tomlinson C."/>
            <person name="Mitreva M."/>
            <person name="Nelson J."/>
            <person name="Hou S."/>
            <person name="Wollam A."/>
            <person name="Pepin K.H."/>
            <person name="Johnson M."/>
            <person name="Bhonagiri V."/>
            <person name="Nash W.E."/>
            <person name="Warren W."/>
            <person name="Chinwalla A."/>
            <person name="Mardis E.R."/>
            <person name="Wilson R.K."/>
        </authorList>
    </citation>
    <scope>NUCLEOTIDE SEQUENCE [LARGE SCALE GENOMIC DNA]</scope>
    <source>
        <strain evidence="1">ATCC 51147</strain>
    </source>
</reference>
<evidence type="ECO:0000313" key="2">
    <source>
        <dbReference type="Proteomes" id="UP000003009"/>
    </source>
</evidence>
<comment type="caution">
    <text evidence="1">The sequence shown here is derived from an EMBL/GenBank/DDBJ whole genome shotgun (WGS) entry which is preliminary data.</text>
</comment>
<sequence>MPNLQTCHTHQRQPENLKMERRQLADICCLHPRMVDDTSSRRVCSFAAHAVYTPCHIHQRQPEKQNRLVLSQTIFYWIN</sequence>
<accession>C4GLB4</accession>